<dbReference type="RefSeq" id="WP_196818036.1">
    <property type="nucleotide sequence ID" value="NZ_CP012850.1"/>
</dbReference>
<evidence type="ECO:0000313" key="1">
    <source>
        <dbReference type="EMBL" id="ALI35601.1"/>
    </source>
</evidence>
<dbReference type="KEGG" id="taa:NMY3_01397"/>
<dbReference type="GO" id="GO:0006808">
    <property type="term" value="P:regulation of nitrogen utilization"/>
    <property type="evidence" value="ECO:0007669"/>
    <property type="project" value="InterPro"/>
</dbReference>
<organism evidence="1 2">
    <name type="scientific">Candidatus Nitrosocosmicus oleophilus</name>
    <dbReference type="NCBI Taxonomy" id="1353260"/>
    <lineage>
        <taxon>Archaea</taxon>
        <taxon>Nitrososphaerota</taxon>
        <taxon>Nitrososphaeria</taxon>
        <taxon>Nitrososphaerales</taxon>
        <taxon>Nitrososphaeraceae</taxon>
        <taxon>Candidatus Nitrosocosmicus</taxon>
    </lineage>
</organism>
<protein>
    <submittedName>
        <fullName evidence="1">Nitrogen regulatory protein P-II</fullName>
    </submittedName>
</protein>
<sequence>MKEINVYIRPNDLSKVTDILQKHKLGITFFDIQGTGRTPRSTSEIIHSYQTGRTTVPKFIGRVLVISIVSDSIVNQIIEEIMNSFDKQDEPYGVLFVKDVTNAYELGTEVKGNEVLVSK</sequence>
<gene>
    <name evidence="1" type="ORF">NMY3_01397</name>
</gene>
<accession>A0A654LZA3</accession>
<dbReference type="GeneID" id="60421456"/>
<dbReference type="Pfam" id="PF00543">
    <property type="entry name" value="P-II"/>
    <property type="match status" value="1"/>
</dbReference>
<dbReference type="InterPro" id="IPR015867">
    <property type="entry name" value="N-reg_PII/ATP_PRibTrfase_C"/>
</dbReference>
<name>A0A654LZA3_9ARCH</name>
<dbReference type="Gene3D" id="3.30.70.120">
    <property type="match status" value="1"/>
</dbReference>
<proteinExistence type="predicted"/>
<dbReference type="InterPro" id="IPR002187">
    <property type="entry name" value="N-reg_PII"/>
</dbReference>
<dbReference type="PROSITE" id="PS51343">
    <property type="entry name" value="PII_GLNB_DOM"/>
    <property type="match status" value="1"/>
</dbReference>
<dbReference type="PRINTS" id="PR00340">
    <property type="entry name" value="PIIGLNB"/>
</dbReference>
<evidence type="ECO:0000313" key="2">
    <source>
        <dbReference type="Proteomes" id="UP000058925"/>
    </source>
</evidence>
<dbReference type="SUPFAM" id="SSF54913">
    <property type="entry name" value="GlnB-like"/>
    <property type="match status" value="1"/>
</dbReference>
<keyword evidence="2" id="KW-1185">Reference proteome</keyword>
<dbReference type="GO" id="GO:0030234">
    <property type="term" value="F:enzyme regulator activity"/>
    <property type="evidence" value="ECO:0007669"/>
    <property type="project" value="InterPro"/>
</dbReference>
<dbReference type="InterPro" id="IPR011322">
    <property type="entry name" value="N-reg_PII-like_a/b"/>
</dbReference>
<dbReference type="Proteomes" id="UP000058925">
    <property type="component" value="Chromosome"/>
</dbReference>
<dbReference type="EMBL" id="CP012850">
    <property type="protein sequence ID" value="ALI35601.1"/>
    <property type="molecule type" value="Genomic_DNA"/>
</dbReference>
<dbReference type="OrthoDB" id="375050at2157"/>
<reference evidence="2" key="1">
    <citation type="submission" date="2015-10" db="EMBL/GenBank/DDBJ databases">
        <title>Niche specialization of a soil ammonia-oxidizing archaeon, Candidatus Nitrosocosmicus oleophilus.</title>
        <authorList>
            <person name="Jung M.-Y."/>
            <person name="Rhee S.-K."/>
        </authorList>
    </citation>
    <scope>NUCLEOTIDE SEQUENCE [LARGE SCALE GENOMIC DNA]</scope>
    <source>
        <strain evidence="2">MY3</strain>
    </source>
</reference>
<dbReference type="AlphaFoldDB" id="A0A654LZA3"/>